<evidence type="ECO:0000313" key="1">
    <source>
        <dbReference type="EMBL" id="CAF4878544.1"/>
    </source>
</evidence>
<dbReference type="EMBL" id="CAJOBR010008388">
    <property type="protein sequence ID" value="CAF4878544.1"/>
    <property type="molecule type" value="Genomic_DNA"/>
</dbReference>
<sequence>FNFTLETLVLFGIENLKYRSGNSS</sequence>
<organism evidence="1 2">
    <name type="scientific">Rotaria socialis</name>
    <dbReference type="NCBI Taxonomy" id="392032"/>
    <lineage>
        <taxon>Eukaryota</taxon>
        <taxon>Metazoa</taxon>
        <taxon>Spiralia</taxon>
        <taxon>Gnathifera</taxon>
        <taxon>Rotifera</taxon>
        <taxon>Eurotatoria</taxon>
        <taxon>Bdelloidea</taxon>
        <taxon>Philodinida</taxon>
        <taxon>Philodinidae</taxon>
        <taxon>Rotaria</taxon>
    </lineage>
</organism>
<feature type="non-terminal residue" evidence="1">
    <location>
        <position position="1"/>
    </location>
</feature>
<gene>
    <name evidence="1" type="ORF">QYT958_LOCUS29182</name>
</gene>
<evidence type="ECO:0000313" key="2">
    <source>
        <dbReference type="Proteomes" id="UP000663848"/>
    </source>
</evidence>
<name>A0A821TQP5_9BILA</name>
<protein>
    <submittedName>
        <fullName evidence="1">Uncharacterized protein</fullName>
    </submittedName>
</protein>
<dbReference type="Proteomes" id="UP000663848">
    <property type="component" value="Unassembled WGS sequence"/>
</dbReference>
<accession>A0A821TQP5</accession>
<reference evidence="1" key="1">
    <citation type="submission" date="2021-02" db="EMBL/GenBank/DDBJ databases">
        <authorList>
            <person name="Nowell W R."/>
        </authorList>
    </citation>
    <scope>NUCLEOTIDE SEQUENCE</scope>
</reference>
<comment type="caution">
    <text evidence="1">The sequence shown here is derived from an EMBL/GenBank/DDBJ whole genome shotgun (WGS) entry which is preliminary data.</text>
</comment>
<proteinExistence type="predicted"/>
<dbReference type="AlphaFoldDB" id="A0A821TQP5"/>